<dbReference type="OrthoDB" id="9765475at2"/>
<keyword evidence="3" id="KW-1185">Reference proteome</keyword>
<dbReference type="RefSeq" id="WP_150435613.1">
    <property type="nucleotide sequence ID" value="NZ_VYKJ01000006.1"/>
</dbReference>
<feature type="region of interest" description="Disordered" evidence="1">
    <location>
        <begin position="351"/>
        <end position="374"/>
    </location>
</feature>
<dbReference type="PANTHER" id="PTHR43169">
    <property type="entry name" value="EXSB FAMILY PROTEIN"/>
    <property type="match status" value="1"/>
</dbReference>
<organism evidence="2 3">
    <name type="scientific">Affinibrenneria salicis</name>
    <dbReference type="NCBI Taxonomy" id="2590031"/>
    <lineage>
        <taxon>Bacteria</taxon>
        <taxon>Pseudomonadati</taxon>
        <taxon>Pseudomonadota</taxon>
        <taxon>Gammaproteobacteria</taxon>
        <taxon>Enterobacterales</taxon>
        <taxon>Pectobacteriaceae</taxon>
        <taxon>Affinibrenneria</taxon>
    </lineage>
</organism>
<dbReference type="SUPFAM" id="SSF52402">
    <property type="entry name" value="Adenine nucleotide alpha hydrolases-like"/>
    <property type="match status" value="1"/>
</dbReference>
<dbReference type="PANTHER" id="PTHR43169:SF3">
    <property type="entry name" value="ATPASE, PP-LOOP SUPERFAMILY-RELATED"/>
    <property type="match status" value="1"/>
</dbReference>
<dbReference type="AlphaFoldDB" id="A0A5J5FZ15"/>
<accession>A0A5J5FZ15</accession>
<protein>
    <recommendedName>
        <fullName evidence="4">N-acetyl sugar amidotransferase</fullName>
    </recommendedName>
</protein>
<reference evidence="2 3" key="1">
    <citation type="submission" date="2019-09" db="EMBL/GenBank/DDBJ databases">
        <authorList>
            <person name="Li Y."/>
        </authorList>
    </citation>
    <scope>NUCLEOTIDE SEQUENCE [LARGE SCALE GENOMIC DNA]</scope>
    <source>
        <strain evidence="2 3">L3-3HA</strain>
    </source>
</reference>
<dbReference type="Gene3D" id="3.40.50.620">
    <property type="entry name" value="HUPs"/>
    <property type="match status" value="1"/>
</dbReference>
<sequence length="374" mass="43237">MYCKSCVITENFPGADFNDNGECAICRKYKIDLKNKIDTDESKLLENENELRDKLELFKRNGSQYDVLVCLSGGVDSSNTLIEIVRKYNLKPLCFHNDHGFEEEVATENVRKLCASLGVDLIIWQNDHNFMKKLWKTFAESSCNDLSGCYVCGNIIYLNAIQIADNFHIPLVINGYSKGQAEMINNKERGALLLSKMVNVIHESKDDVFIDHFMKKFDVMKKHMIIKNKKDFDNLDLANKIYLLPFYSFKFNKTDKEILRKICIKQFDWKPLNTSFPNRTTNCKMVWLNTFIDLQKNGYTMYNEEYSTLIRKGEITRSKAVSDLDFQPPAGIIESLAGEIGLDLEGKPWEKEKTTSKTPVNKLTQSDEKFDFDF</sequence>
<evidence type="ECO:0008006" key="4">
    <source>
        <dbReference type="Google" id="ProtNLM"/>
    </source>
</evidence>
<dbReference type="InterPro" id="IPR014729">
    <property type="entry name" value="Rossmann-like_a/b/a_fold"/>
</dbReference>
<comment type="caution">
    <text evidence="2">The sequence shown here is derived from an EMBL/GenBank/DDBJ whole genome shotgun (WGS) entry which is preliminary data.</text>
</comment>
<dbReference type="EMBL" id="VYKJ01000006">
    <property type="protein sequence ID" value="KAA8999470.1"/>
    <property type="molecule type" value="Genomic_DNA"/>
</dbReference>
<gene>
    <name evidence="2" type="ORF">FJU30_14155</name>
</gene>
<name>A0A5J5FZ15_9GAMM</name>
<evidence type="ECO:0000256" key="1">
    <source>
        <dbReference type="SAM" id="MobiDB-lite"/>
    </source>
</evidence>
<dbReference type="InterPro" id="IPR052188">
    <property type="entry name" value="Ni-pincer_cofactor_biosynth"/>
</dbReference>
<evidence type="ECO:0000313" key="3">
    <source>
        <dbReference type="Proteomes" id="UP000335415"/>
    </source>
</evidence>
<feature type="compositionally biased region" description="Basic and acidic residues" evidence="1">
    <location>
        <begin position="365"/>
        <end position="374"/>
    </location>
</feature>
<dbReference type="Proteomes" id="UP000335415">
    <property type="component" value="Unassembled WGS sequence"/>
</dbReference>
<evidence type="ECO:0000313" key="2">
    <source>
        <dbReference type="EMBL" id="KAA8999470.1"/>
    </source>
</evidence>
<proteinExistence type="predicted"/>